<gene>
    <name evidence="2" type="ORF">ODALV1_LOCUS16680</name>
</gene>
<keyword evidence="1" id="KW-0812">Transmembrane</keyword>
<dbReference type="Proteomes" id="UP001642540">
    <property type="component" value="Unassembled WGS sequence"/>
</dbReference>
<organism evidence="2 3">
    <name type="scientific">Orchesella dallaii</name>
    <dbReference type="NCBI Taxonomy" id="48710"/>
    <lineage>
        <taxon>Eukaryota</taxon>
        <taxon>Metazoa</taxon>
        <taxon>Ecdysozoa</taxon>
        <taxon>Arthropoda</taxon>
        <taxon>Hexapoda</taxon>
        <taxon>Collembola</taxon>
        <taxon>Entomobryomorpha</taxon>
        <taxon>Entomobryoidea</taxon>
        <taxon>Orchesellidae</taxon>
        <taxon>Orchesellinae</taxon>
        <taxon>Orchesella</taxon>
    </lineage>
</organism>
<keyword evidence="1" id="KW-0472">Membrane</keyword>
<evidence type="ECO:0000313" key="3">
    <source>
        <dbReference type="Proteomes" id="UP001642540"/>
    </source>
</evidence>
<name>A0ABP1QYR0_9HEXA</name>
<evidence type="ECO:0000313" key="2">
    <source>
        <dbReference type="EMBL" id="CAL8114966.1"/>
    </source>
</evidence>
<keyword evidence="1" id="KW-1133">Transmembrane helix</keyword>
<reference evidence="2 3" key="1">
    <citation type="submission" date="2024-08" db="EMBL/GenBank/DDBJ databases">
        <authorList>
            <person name="Cucini C."/>
            <person name="Frati F."/>
        </authorList>
    </citation>
    <scope>NUCLEOTIDE SEQUENCE [LARGE SCALE GENOMIC DNA]</scope>
</reference>
<feature type="transmembrane region" description="Helical" evidence="1">
    <location>
        <begin position="21"/>
        <end position="47"/>
    </location>
</feature>
<comment type="caution">
    <text evidence="2">The sequence shown here is derived from an EMBL/GenBank/DDBJ whole genome shotgun (WGS) entry which is preliminary data.</text>
</comment>
<dbReference type="EMBL" id="CAXLJM020000051">
    <property type="protein sequence ID" value="CAL8114966.1"/>
    <property type="molecule type" value="Genomic_DNA"/>
</dbReference>
<evidence type="ECO:0000256" key="1">
    <source>
        <dbReference type="SAM" id="Phobius"/>
    </source>
</evidence>
<protein>
    <submittedName>
        <fullName evidence="2">Uncharacterized protein</fullName>
    </submittedName>
</protein>
<accession>A0ABP1QYR0</accession>
<sequence length="107" mass="12215">MWRIMVVLLISLSNYKKRDEISALLLVFSFIPFHFFSFLLISLTLILSQHIANILSPRKSQAIESLYCHYVHHKNGRLKCRFPFVLSPKEMKTSVSGASSVGSTSLQ</sequence>
<keyword evidence="3" id="KW-1185">Reference proteome</keyword>
<proteinExistence type="predicted"/>